<dbReference type="EMBL" id="CP116346">
    <property type="protein sequence ID" value="WIT12233.1"/>
    <property type="molecule type" value="Genomic_DNA"/>
</dbReference>
<keyword evidence="2" id="KW-0489">Methyltransferase</keyword>
<evidence type="ECO:0000313" key="2">
    <source>
        <dbReference type="EMBL" id="WIT12233.1"/>
    </source>
</evidence>
<dbReference type="CDD" id="cd02440">
    <property type="entry name" value="AdoMet_MTases"/>
    <property type="match status" value="1"/>
</dbReference>
<dbReference type="PANTHER" id="PTHR13369:SF3">
    <property type="entry name" value="METHYLTRANSFERASE DOMAIN-CONTAINING PROTEIN"/>
    <property type="match status" value="1"/>
</dbReference>
<dbReference type="SUPFAM" id="SSF53335">
    <property type="entry name" value="S-adenosyl-L-methionine-dependent methyltransferases"/>
    <property type="match status" value="1"/>
</dbReference>
<dbReference type="KEGG" id="pais:PFX98_01110"/>
<protein>
    <submittedName>
        <fullName evidence="2">SAM-dependent methyltransferase</fullName>
    </submittedName>
</protein>
<dbReference type="GO" id="GO:0008168">
    <property type="term" value="F:methyltransferase activity"/>
    <property type="evidence" value="ECO:0007669"/>
    <property type="project" value="UniProtKB-KW"/>
</dbReference>
<feature type="domain" description="Methyltransferase" evidence="1">
    <location>
        <begin position="181"/>
        <end position="317"/>
    </location>
</feature>
<reference evidence="2" key="1">
    <citation type="submission" date="2023-01" db="EMBL/GenBank/DDBJ databases">
        <title>Whole genome sequence of Paucibacter sp. S2-9 isolated from pond sediment.</title>
        <authorList>
            <person name="Jung J.Y."/>
        </authorList>
    </citation>
    <scope>NUCLEOTIDE SEQUENCE</scope>
    <source>
        <strain evidence="2">S2-9</strain>
    </source>
</reference>
<dbReference type="Proteomes" id="UP001177769">
    <property type="component" value="Chromosome"/>
</dbReference>
<keyword evidence="2" id="KW-0808">Transferase</keyword>
<dbReference type="InterPro" id="IPR025714">
    <property type="entry name" value="Methyltranfer_dom"/>
</dbReference>
<dbReference type="Pfam" id="PF13679">
    <property type="entry name" value="Methyltransf_32"/>
    <property type="match status" value="1"/>
</dbReference>
<dbReference type="PANTHER" id="PTHR13369">
    <property type="match status" value="1"/>
</dbReference>
<dbReference type="RefSeq" id="WP_285233326.1">
    <property type="nucleotide sequence ID" value="NZ_CP116346.1"/>
</dbReference>
<keyword evidence="3" id="KW-1185">Reference proteome</keyword>
<evidence type="ECO:0000259" key="1">
    <source>
        <dbReference type="Pfam" id="PF13679"/>
    </source>
</evidence>
<dbReference type="GO" id="GO:0005737">
    <property type="term" value="C:cytoplasm"/>
    <property type="evidence" value="ECO:0007669"/>
    <property type="project" value="TreeGrafter"/>
</dbReference>
<dbReference type="InterPro" id="IPR029063">
    <property type="entry name" value="SAM-dependent_MTases_sf"/>
</dbReference>
<gene>
    <name evidence="2" type="ORF">PFX98_01110</name>
</gene>
<accession>A0AA95SLH9</accession>
<evidence type="ECO:0000313" key="3">
    <source>
        <dbReference type="Proteomes" id="UP001177769"/>
    </source>
</evidence>
<dbReference type="GO" id="GO:0032259">
    <property type="term" value="P:methylation"/>
    <property type="evidence" value="ECO:0007669"/>
    <property type="project" value="UniProtKB-KW"/>
</dbReference>
<sequence length="417" mass="46030">MSPSFFQQLLRSEAPAAPDALQRFMHLLALSLQTGSFGKLMLGKPQGGDADLERLLVREVQLRGERQLSMVWRHRTKDVTKNHGFDEGLALLHGLLGRQFLHAHLLTQGEDVQLSFSRKGKASLRVGKLSAAADASAAEAGTDEHNRDKQRYLDLQRPFWADLGLTHSVKGDLQLVPAMSRKWKQINKFIEVFAAALKASRLADSPDVHVADFGSGKGYLTFATYDYLRGLGKDAQVTGVELRDDMVKLCGAAAARHGLAGLRFDQGDVRSYTPARLDVMIALHACDIATDYAIHLGLRAGAAIIMCSPCCHKQLRPQLKSPALLRPLLQHGIHMGQEAEMVTDGLRALLLEAEGYDTQVFEFISLEHTSKNKMILAVKRAVPLPAARRQELLDQIAEIKRFYGVREQALESLLCAA</sequence>
<dbReference type="AlphaFoldDB" id="A0AA95SLH9"/>
<proteinExistence type="predicted"/>
<organism evidence="2 3">
    <name type="scientific">Paucibacter sediminis</name>
    <dbReference type="NCBI Taxonomy" id="3019553"/>
    <lineage>
        <taxon>Bacteria</taxon>
        <taxon>Pseudomonadati</taxon>
        <taxon>Pseudomonadota</taxon>
        <taxon>Betaproteobacteria</taxon>
        <taxon>Burkholderiales</taxon>
        <taxon>Sphaerotilaceae</taxon>
        <taxon>Roseateles</taxon>
    </lineage>
</organism>
<dbReference type="Gene3D" id="3.40.50.150">
    <property type="entry name" value="Vaccinia Virus protein VP39"/>
    <property type="match status" value="1"/>
</dbReference>
<name>A0AA95SLH9_9BURK</name>